<sequence>MNRILSILILGYLAYLVFTTSCANPGMPTGGDKDSIPPVVVKTLPGMNARMYQEQTVNITFDEFVIADEVSSKLVVSPPLEKKPLVKTKSKTLIVDLGPDLKPNTTYSLDFKDAIADNNEKNPLENFRFSFSTGEAFDTLEVGGYVRLAENMEPVGDILVVLHALDSLSAFRDSIPNYIAKTDEEGFFLISNVASGNYRLYAIEDADNSLTFNQPGEMIAFYDSLVVPQFPVSAPLSADSLLAPAQFNSKPFYLLLYAEEVFDQFLDNSKRDRANLCNFYFSESLTDSFQLNLLSPKPTPNWSQLEFGTRRDTVSLWINDTILSKSDTLKFELKYQVHDSLKNLVMTADTLEMVYKQPEQKERKRRPEKETQKVQHFTFKQNARDPFDVYNPLRIEAPEPLAGFDQSKVALYQLVDTVEQRLDVALIPDTTSTRKFRIDYPWEFEGQYRVEIDSAAAYTYSGQPSNRLNQKFKIQKEGYYAKIILAISNLPGNSMVQLLKNTDKEELVLQTPIRADGEIEFPFLKPEKYKIRLIVDRNDNGRWDTGSIEEWKQPERVVYYPKILKLRSNFEVRESWALPADIQYGKELIDEDEDAKDAKRTKGKRPAAGTR</sequence>
<dbReference type="Pfam" id="PF13205">
    <property type="entry name" value="Big_5"/>
    <property type="match status" value="1"/>
</dbReference>
<evidence type="ECO:0000313" key="4">
    <source>
        <dbReference type="EMBL" id="MCW0483799.1"/>
    </source>
</evidence>
<protein>
    <submittedName>
        <fullName evidence="4">Ig-like domain-containing domain</fullName>
    </submittedName>
</protein>
<evidence type="ECO:0000313" key="5">
    <source>
        <dbReference type="Proteomes" id="UP001163821"/>
    </source>
</evidence>
<keyword evidence="5" id="KW-1185">Reference proteome</keyword>
<accession>A0AA42C7Q5</accession>
<comment type="caution">
    <text evidence="4">The sequence shown here is derived from an EMBL/GenBank/DDBJ whole genome shotgun (WGS) entry which is preliminary data.</text>
</comment>
<dbReference type="PROSITE" id="PS51257">
    <property type="entry name" value="PROKAR_LIPOPROTEIN"/>
    <property type="match status" value="1"/>
</dbReference>
<feature type="signal peptide" evidence="2">
    <location>
        <begin position="1"/>
        <end position="23"/>
    </location>
</feature>
<dbReference type="EMBL" id="JAPAAF010000022">
    <property type="protein sequence ID" value="MCW0483799.1"/>
    <property type="molecule type" value="Genomic_DNA"/>
</dbReference>
<dbReference type="RefSeq" id="WP_282592394.1">
    <property type="nucleotide sequence ID" value="NZ_JAPAAF010000022.1"/>
</dbReference>
<dbReference type="Proteomes" id="UP001163821">
    <property type="component" value="Unassembled WGS sequence"/>
</dbReference>
<evidence type="ECO:0000256" key="1">
    <source>
        <dbReference type="ARBA" id="ARBA00022729"/>
    </source>
</evidence>
<dbReference type="SUPFAM" id="SSF49478">
    <property type="entry name" value="Cna protein B-type domain"/>
    <property type="match status" value="1"/>
</dbReference>
<reference evidence="4" key="1">
    <citation type="submission" date="2022-10" db="EMBL/GenBank/DDBJ databases">
        <title>Gaoshiqiia sediminis gen. nov., sp. nov., isolated from coastal sediment.</title>
        <authorList>
            <person name="Yu W.X."/>
            <person name="Mu D.S."/>
            <person name="Du J.Z."/>
            <person name="Liang Y.Q."/>
        </authorList>
    </citation>
    <scope>NUCLEOTIDE SEQUENCE</scope>
    <source>
        <strain evidence="4">A06</strain>
    </source>
</reference>
<feature type="domain" description="SbsA Ig-like" evidence="3">
    <location>
        <begin position="34"/>
        <end position="133"/>
    </location>
</feature>
<keyword evidence="1 2" id="KW-0732">Signal</keyword>
<organism evidence="4 5">
    <name type="scientific">Gaoshiqia sediminis</name>
    <dbReference type="NCBI Taxonomy" id="2986998"/>
    <lineage>
        <taxon>Bacteria</taxon>
        <taxon>Pseudomonadati</taxon>
        <taxon>Bacteroidota</taxon>
        <taxon>Bacteroidia</taxon>
        <taxon>Marinilabiliales</taxon>
        <taxon>Prolixibacteraceae</taxon>
        <taxon>Gaoshiqia</taxon>
    </lineage>
</organism>
<dbReference type="AlphaFoldDB" id="A0AA42C7Q5"/>
<gene>
    <name evidence="4" type="ORF">N2K84_13730</name>
</gene>
<evidence type="ECO:0000259" key="3">
    <source>
        <dbReference type="Pfam" id="PF13205"/>
    </source>
</evidence>
<feature type="chain" id="PRO_5041377855" evidence="2">
    <location>
        <begin position="24"/>
        <end position="611"/>
    </location>
</feature>
<name>A0AA42C7Q5_9BACT</name>
<dbReference type="InterPro" id="IPR032812">
    <property type="entry name" value="SbsA_Ig"/>
</dbReference>
<proteinExistence type="predicted"/>
<evidence type="ECO:0000256" key="2">
    <source>
        <dbReference type="SAM" id="SignalP"/>
    </source>
</evidence>